<accession>A0ABU6VKC8</accession>
<reference evidence="1 2" key="1">
    <citation type="journal article" date="2023" name="Plants (Basel)">
        <title>Bridging the Gap: Combining Genomics and Transcriptomics Approaches to Understand Stylosanthes scabra, an Orphan Legume from the Brazilian Caatinga.</title>
        <authorList>
            <person name="Ferreira-Neto J.R.C."/>
            <person name="da Silva M.D."/>
            <person name="Binneck E."/>
            <person name="de Melo N.F."/>
            <person name="da Silva R.H."/>
            <person name="de Melo A.L.T.M."/>
            <person name="Pandolfi V."/>
            <person name="Bustamante F.O."/>
            <person name="Brasileiro-Vidal A.C."/>
            <person name="Benko-Iseppon A.M."/>
        </authorList>
    </citation>
    <scope>NUCLEOTIDE SEQUENCE [LARGE SCALE GENOMIC DNA]</scope>
    <source>
        <tissue evidence="1">Leaves</tissue>
    </source>
</reference>
<keyword evidence="2" id="KW-1185">Reference proteome</keyword>
<evidence type="ECO:0000313" key="2">
    <source>
        <dbReference type="Proteomes" id="UP001341840"/>
    </source>
</evidence>
<name>A0ABU6VKC8_9FABA</name>
<organism evidence="1 2">
    <name type="scientific">Stylosanthes scabra</name>
    <dbReference type="NCBI Taxonomy" id="79078"/>
    <lineage>
        <taxon>Eukaryota</taxon>
        <taxon>Viridiplantae</taxon>
        <taxon>Streptophyta</taxon>
        <taxon>Embryophyta</taxon>
        <taxon>Tracheophyta</taxon>
        <taxon>Spermatophyta</taxon>
        <taxon>Magnoliopsida</taxon>
        <taxon>eudicotyledons</taxon>
        <taxon>Gunneridae</taxon>
        <taxon>Pentapetalae</taxon>
        <taxon>rosids</taxon>
        <taxon>fabids</taxon>
        <taxon>Fabales</taxon>
        <taxon>Fabaceae</taxon>
        <taxon>Papilionoideae</taxon>
        <taxon>50 kb inversion clade</taxon>
        <taxon>dalbergioids sensu lato</taxon>
        <taxon>Dalbergieae</taxon>
        <taxon>Pterocarpus clade</taxon>
        <taxon>Stylosanthes</taxon>
    </lineage>
</organism>
<comment type="caution">
    <text evidence="1">The sequence shown here is derived from an EMBL/GenBank/DDBJ whole genome shotgun (WGS) entry which is preliminary data.</text>
</comment>
<dbReference type="Proteomes" id="UP001341840">
    <property type="component" value="Unassembled WGS sequence"/>
</dbReference>
<dbReference type="EMBL" id="JASCZI010151570">
    <property type="protein sequence ID" value="MED6173549.1"/>
    <property type="molecule type" value="Genomic_DNA"/>
</dbReference>
<proteinExistence type="predicted"/>
<protein>
    <submittedName>
        <fullName evidence="1">Uncharacterized protein</fullName>
    </submittedName>
</protein>
<gene>
    <name evidence="1" type="ORF">PIB30_060494</name>
</gene>
<sequence>MGFSSPYMSRANPARSDVEISPTTCGHIQKGGQKIWSLLLVDSSLVIESIRFVVTHSPFFKRASMEVAMPNAQAVVSTTAVGVRPIAAGRRLFSSFPPLSPLVLALDIVATPNVTVEIISLTVVDAVCNAPNPKQSYQYEN</sequence>
<evidence type="ECO:0000313" key="1">
    <source>
        <dbReference type="EMBL" id="MED6173549.1"/>
    </source>
</evidence>